<dbReference type="RefSeq" id="WP_084060723.1">
    <property type="nucleotide sequence ID" value="NZ_FWXO01000001.1"/>
</dbReference>
<dbReference type="EC" id="5.1.1.1" evidence="5"/>
<evidence type="ECO:0000313" key="10">
    <source>
        <dbReference type="Proteomes" id="UP000192360"/>
    </source>
</evidence>
<dbReference type="GO" id="GO:0005829">
    <property type="term" value="C:cytosol"/>
    <property type="evidence" value="ECO:0007669"/>
    <property type="project" value="TreeGrafter"/>
</dbReference>
<dbReference type="EMBL" id="FWXO01000001">
    <property type="protein sequence ID" value="SMC40983.1"/>
    <property type="molecule type" value="Genomic_DNA"/>
</dbReference>
<dbReference type="Proteomes" id="UP000192360">
    <property type="component" value="Unassembled WGS sequence"/>
</dbReference>
<name>A0A1W1YXY5_9FLAO</name>
<evidence type="ECO:0000256" key="5">
    <source>
        <dbReference type="HAMAP-Rule" id="MF_01201"/>
    </source>
</evidence>
<keyword evidence="3 5" id="KW-0663">Pyridoxal phosphate</keyword>
<evidence type="ECO:0000256" key="3">
    <source>
        <dbReference type="ARBA" id="ARBA00022898"/>
    </source>
</evidence>
<dbReference type="CDD" id="cd00430">
    <property type="entry name" value="PLPDE_III_AR"/>
    <property type="match status" value="1"/>
</dbReference>
<dbReference type="SUPFAM" id="SSF50621">
    <property type="entry name" value="Alanine racemase C-terminal domain-like"/>
    <property type="match status" value="1"/>
</dbReference>
<comment type="catalytic activity">
    <reaction evidence="1 5">
        <text>L-alanine = D-alanine</text>
        <dbReference type="Rhea" id="RHEA:20249"/>
        <dbReference type="ChEBI" id="CHEBI:57416"/>
        <dbReference type="ChEBI" id="CHEBI:57972"/>
        <dbReference type="EC" id="5.1.1.1"/>
    </reaction>
</comment>
<dbReference type="InterPro" id="IPR011079">
    <property type="entry name" value="Ala_racemase_C"/>
</dbReference>
<protein>
    <recommendedName>
        <fullName evidence="5">Alanine racemase</fullName>
        <ecNumber evidence="5">5.1.1.1</ecNumber>
    </recommendedName>
</protein>
<reference evidence="9 10" key="1">
    <citation type="submission" date="2017-04" db="EMBL/GenBank/DDBJ databases">
        <authorList>
            <person name="Afonso C.L."/>
            <person name="Miller P.J."/>
            <person name="Scott M.A."/>
            <person name="Spackman E."/>
            <person name="Goraichik I."/>
            <person name="Dimitrov K.M."/>
            <person name="Suarez D.L."/>
            <person name="Swayne D.E."/>
        </authorList>
    </citation>
    <scope>NUCLEOTIDE SEQUENCE [LARGE SCALE GENOMIC DNA]</scope>
    <source>
        <strain evidence="9 10">DSM 21164</strain>
    </source>
</reference>
<feature type="binding site" evidence="5 7">
    <location>
        <position position="313"/>
    </location>
    <ligand>
        <name>substrate</name>
    </ligand>
</feature>
<feature type="domain" description="Alanine racemase C-terminal" evidence="8">
    <location>
        <begin position="243"/>
        <end position="367"/>
    </location>
</feature>
<dbReference type="InterPro" id="IPR001608">
    <property type="entry name" value="Ala_racemase_N"/>
</dbReference>
<dbReference type="NCBIfam" id="TIGR00492">
    <property type="entry name" value="alr"/>
    <property type="match status" value="1"/>
</dbReference>
<evidence type="ECO:0000313" key="9">
    <source>
        <dbReference type="EMBL" id="SMC40983.1"/>
    </source>
</evidence>
<feature type="modified residue" description="N6-(pyridoxal phosphate)lysine" evidence="5 6">
    <location>
        <position position="38"/>
    </location>
</feature>
<comment type="pathway">
    <text evidence="5">Amino-acid biosynthesis; D-alanine biosynthesis; D-alanine from L-alanine: step 1/1.</text>
</comment>
<dbReference type="STRING" id="504486.SAMN05660703_0973"/>
<proteinExistence type="inferred from homology"/>
<dbReference type="InterPro" id="IPR029066">
    <property type="entry name" value="PLP-binding_barrel"/>
</dbReference>
<evidence type="ECO:0000256" key="7">
    <source>
        <dbReference type="PIRSR" id="PIRSR600821-52"/>
    </source>
</evidence>
<evidence type="ECO:0000259" key="8">
    <source>
        <dbReference type="SMART" id="SM01005"/>
    </source>
</evidence>
<dbReference type="OrthoDB" id="9801978at2"/>
<dbReference type="SMART" id="SM01005">
    <property type="entry name" value="Ala_racemase_C"/>
    <property type="match status" value="1"/>
</dbReference>
<dbReference type="Pfam" id="PF01168">
    <property type="entry name" value="Ala_racemase_N"/>
    <property type="match status" value="1"/>
</dbReference>
<dbReference type="PANTHER" id="PTHR30511">
    <property type="entry name" value="ALANINE RACEMASE"/>
    <property type="match status" value="1"/>
</dbReference>
<feature type="binding site" evidence="5 7">
    <location>
        <position position="136"/>
    </location>
    <ligand>
        <name>substrate</name>
    </ligand>
</feature>
<keyword evidence="10" id="KW-1185">Reference proteome</keyword>
<dbReference type="AlphaFoldDB" id="A0A1W1YXY5"/>
<dbReference type="Gene3D" id="2.40.37.10">
    <property type="entry name" value="Lyase, Ornithine Decarboxylase, Chain A, domain 1"/>
    <property type="match status" value="1"/>
</dbReference>
<dbReference type="FunFam" id="3.20.20.10:FF:000002">
    <property type="entry name" value="Alanine racemase"/>
    <property type="match status" value="1"/>
</dbReference>
<feature type="active site" description="Proton acceptor; specific for L-alanine" evidence="5">
    <location>
        <position position="264"/>
    </location>
</feature>
<dbReference type="Gene3D" id="3.20.20.10">
    <property type="entry name" value="Alanine racemase"/>
    <property type="match status" value="1"/>
</dbReference>
<dbReference type="HAMAP" id="MF_01201">
    <property type="entry name" value="Ala_racemase"/>
    <property type="match status" value="1"/>
</dbReference>
<evidence type="ECO:0000256" key="4">
    <source>
        <dbReference type="ARBA" id="ARBA00023235"/>
    </source>
</evidence>
<evidence type="ECO:0000256" key="6">
    <source>
        <dbReference type="PIRSR" id="PIRSR600821-50"/>
    </source>
</evidence>
<dbReference type="GO" id="GO:0030632">
    <property type="term" value="P:D-alanine biosynthetic process"/>
    <property type="evidence" value="ECO:0007669"/>
    <property type="project" value="UniProtKB-UniRule"/>
</dbReference>
<dbReference type="UniPathway" id="UPA00042">
    <property type="reaction ID" value="UER00497"/>
</dbReference>
<gene>
    <name evidence="9" type="ORF">SAMN05660703_0973</name>
</gene>
<dbReference type="GO" id="GO:0008784">
    <property type="term" value="F:alanine racemase activity"/>
    <property type="evidence" value="ECO:0007669"/>
    <property type="project" value="UniProtKB-UniRule"/>
</dbReference>
<dbReference type="PRINTS" id="PR00992">
    <property type="entry name" value="ALARACEMASE"/>
</dbReference>
<comment type="function">
    <text evidence="5">Catalyzes the interconversion of L-alanine and D-alanine. May also act on other amino acids.</text>
</comment>
<dbReference type="GO" id="GO:0030170">
    <property type="term" value="F:pyridoxal phosphate binding"/>
    <property type="evidence" value="ECO:0007669"/>
    <property type="project" value="UniProtKB-UniRule"/>
</dbReference>
<dbReference type="PANTHER" id="PTHR30511:SF0">
    <property type="entry name" value="ALANINE RACEMASE, CATABOLIC-RELATED"/>
    <property type="match status" value="1"/>
</dbReference>
<keyword evidence="4 5" id="KW-0413">Isomerase</keyword>
<dbReference type="InterPro" id="IPR009006">
    <property type="entry name" value="Ala_racemase/Decarboxylase_C"/>
</dbReference>
<comment type="similarity">
    <text evidence="5">Belongs to the alanine racemase family.</text>
</comment>
<organism evidence="9 10">
    <name type="scientific">Cellulophaga tyrosinoxydans</name>
    <dbReference type="NCBI Taxonomy" id="504486"/>
    <lineage>
        <taxon>Bacteria</taxon>
        <taxon>Pseudomonadati</taxon>
        <taxon>Bacteroidota</taxon>
        <taxon>Flavobacteriia</taxon>
        <taxon>Flavobacteriales</taxon>
        <taxon>Flavobacteriaceae</taxon>
        <taxon>Cellulophaga</taxon>
    </lineage>
</organism>
<evidence type="ECO:0000256" key="2">
    <source>
        <dbReference type="ARBA" id="ARBA00001933"/>
    </source>
</evidence>
<accession>A0A1W1YXY5</accession>
<dbReference type="SUPFAM" id="SSF51419">
    <property type="entry name" value="PLP-binding barrel"/>
    <property type="match status" value="1"/>
</dbReference>
<comment type="cofactor">
    <cofactor evidence="2 5 6">
        <name>pyridoxal 5'-phosphate</name>
        <dbReference type="ChEBI" id="CHEBI:597326"/>
    </cofactor>
</comment>
<sequence length="368" mass="40726">MSKAQETVLEINLKALEHNYNYLKSKIKPNCKFLGVVKAYAYGSDSVRISQKLVDLGIDYLAVAYAEEGVTLRNAGIRVPILVLHSQIVSFDTIIERCLEPSIYSERILREFIISAEKHGQKDYPIHIKFNTGLNRLGFNESDIPKIIKILSETNAVKVLSIFSHLAASEDLNEKEFTENQIRSFNTIASQIEAALPYKPFKHLANTSGIINFPEAHLDMVRSGIGLYGFGNDDNEDSNFIPVATLKTNISQIHSLEPNESVGYNRAFTATEKIKTATLPLGHADGIGREYGNGKGVVRIHGQNAPIIGNTCMDMIMVDVTAIDCQEGDEVIVFGQDPTATKFAEGAKTISYELITGISQRVKRVFVD</sequence>
<feature type="active site" description="Proton acceptor; specific for D-alanine" evidence="5">
    <location>
        <position position="38"/>
    </location>
</feature>
<dbReference type="InterPro" id="IPR000821">
    <property type="entry name" value="Ala_racemase"/>
</dbReference>
<dbReference type="Pfam" id="PF00842">
    <property type="entry name" value="Ala_racemase_C"/>
    <property type="match status" value="1"/>
</dbReference>
<evidence type="ECO:0000256" key="1">
    <source>
        <dbReference type="ARBA" id="ARBA00000316"/>
    </source>
</evidence>